<protein>
    <submittedName>
        <fullName evidence="2">Uncharacterized protein</fullName>
    </submittedName>
</protein>
<dbReference type="SUPFAM" id="SSF54637">
    <property type="entry name" value="Thioesterase/thiol ester dehydrase-isomerase"/>
    <property type="match status" value="1"/>
</dbReference>
<feature type="region of interest" description="Disordered" evidence="1">
    <location>
        <begin position="1"/>
        <end position="36"/>
    </location>
</feature>
<dbReference type="InterPro" id="IPR052741">
    <property type="entry name" value="Mitochondrial_HTD2"/>
</dbReference>
<keyword evidence="3" id="KW-1185">Reference proteome</keyword>
<evidence type="ECO:0000313" key="2">
    <source>
        <dbReference type="EMBL" id="KAL2068145.1"/>
    </source>
</evidence>
<name>A0ABR4CDY0_9HELO</name>
<gene>
    <name evidence="2" type="ORF">VTL71DRAFT_16243</name>
</gene>
<evidence type="ECO:0000313" key="3">
    <source>
        <dbReference type="Proteomes" id="UP001595075"/>
    </source>
</evidence>
<dbReference type="Proteomes" id="UP001595075">
    <property type="component" value="Unassembled WGS sequence"/>
</dbReference>
<feature type="region of interest" description="Disordered" evidence="1">
    <location>
        <begin position="435"/>
        <end position="458"/>
    </location>
</feature>
<dbReference type="Gene3D" id="3.10.129.10">
    <property type="entry name" value="Hotdog Thioesterase"/>
    <property type="match status" value="1"/>
</dbReference>
<evidence type="ECO:0000256" key="1">
    <source>
        <dbReference type="SAM" id="MobiDB-lite"/>
    </source>
</evidence>
<dbReference type="PANTHER" id="PTHR28152:SF1">
    <property type="entry name" value="HYDROXYACYL-THIOESTER DEHYDRATASE TYPE 2, MITOCHONDRIAL"/>
    <property type="match status" value="1"/>
</dbReference>
<dbReference type="EMBL" id="JAZHXI010000009">
    <property type="protein sequence ID" value="KAL2068145.1"/>
    <property type="molecule type" value="Genomic_DNA"/>
</dbReference>
<feature type="compositionally biased region" description="Basic and acidic residues" evidence="1">
    <location>
        <begin position="441"/>
        <end position="458"/>
    </location>
</feature>
<proteinExistence type="predicted"/>
<accession>A0ABR4CDY0</accession>
<dbReference type="PANTHER" id="PTHR28152">
    <property type="entry name" value="HYDROXYACYL-THIOESTER DEHYDRATASE TYPE 2, MITOCHONDRIAL"/>
    <property type="match status" value="1"/>
</dbReference>
<reference evidence="2 3" key="1">
    <citation type="journal article" date="2024" name="Commun. Biol.">
        <title>Comparative genomic analysis of thermophilic fungi reveals convergent evolutionary adaptations and gene losses.</title>
        <authorList>
            <person name="Steindorff A.S."/>
            <person name="Aguilar-Pontes M.V."/>
            <person name="Robinson A.J."/>
            <person name="Andreopoulos B."/>
            <person name="LaButti K."/>
            <person name="Kuo A."/>
            <person name="Mondo S."/>
            <person name="Riley R."/>
            <person name="Otillar R."/>
            <person name="Haridas S."/>
            <person name="Lipzen A."/>
            <person name="Grimwood J."/>
            <person name="Schmutz J."/>
            <person name="Clum A."/>
            <person name="Reid I.D."/>
            <person name="Moisan M.C."/>
            <person name="Butler G."/>
            <person name="Nguyen T.T.M."/>
            <person name="Dewar K."/>
            <person name="Conant G."/>
            <person name="Drula E."/>
            <person name="Henrissat B."/>
            <person name="Hansel C."/>
            <person name="Singer S."/>
            <person name="Hutchinson M.I."/>
            <person name="de Vries R.P."/>
            <person name="Natvig D.O."/>
            <person name="Powell A.J."/>
            <person name="Tsang A."/>
            <person name="Grigoriev I.V."/>
        </authorList>
    </citation>
    <scope>NUCLEOTIDE SEQUENCE [LARGE SCALE GENOMIC DNA]</scope>
    <source>
        <strain evidence="2 3">CBS 494.80</strain>
    </source>
</reference>
<dbReference type="InterPro" id="IPR029069">
    <property type="entry name" value="HotDog_dom_sf"/>
</dbReference>
<comment type="caution">
    <text evidence="2">The sequence shown here is derived from an EMBL/GenBank/DDBJ whole genome shotgun (WGS) entry which is preliminary data.</text>
</comment>
<organism evidence="2 3">
    <name type="scientific">Oculimacula yallundae</name>
    <dbReference type="NCBI Taxonomy" id="86028"/>
    <lineage>
        <taxon>Eukaryota</taxon>
        <taxon>Fungi</taxon>
        <taxon>Dikarya</taxon>
        <taxon>Ascomycota</taxon>
        <taxon>Pezizomycotina</taxon>
        <taxon>Leotiomycetes</taxon>
        <taxon>Helotiales</taxon>
        <taxon>Ploettnerulaceae</taxon>
        <taxon>Oculimacula</taxon>
    </lineage>
</organism>
<sequence>MPGRPGSGPLDSSVAAGSFDFPRQHQQKAKVKHHEKEYSIGMRPTTLFSFSRIRTGVSQSVPRLPQRAVVRFSSSEADPRLFGSTLHQALFTELTSRPRRRTYEKITTNPWELLDVSLADFLPPSCRAPNVNRQDLEELKSWDAIQGLRPEKPRRSLPQGYHLIHFPPSVPDSDLLPDGTDSLQSPGGPFLKRLWAGGSIQFNNIERFQMTTNKTAVCQETIADVKVKGREGQEKVFVTVDRRMAPFRIVQRHENIQKDETKEGLALEHSISDMYPWDIVEKRNLVFMREKTPEEAREDLMKPTRIIKPIHTPHFSVSLTPNAALLFRFSALTFNAHRIHIDPQYTREVEGHRNLLVHGPLTLTLMLSVLRSQLPEGKMIREFNYKNLAPLYADEELRICVGRDAQKEEQVDVWIEGKEGGYAVKGTAVIGNIERLPNTKRPKEATKPDGEDTAEGELKLKWQPVPCECSSSDMLDVKSVVPAKETPKLTRRPVFLD</sequence>